<reference evidence="3" key="1">
    <citation type="submission" date="2020-10" db="EMBL/GenBank/DDBJ databases">
        <authorList>
            <person name="Kikuchi T."/>
        </authorList>
    </citation>
    <scope>NUCLEOTIDE SEQUENCE</scope>
    <source>
        <strain evidence="3">NKZ352</strain>
    </source>
</reference>
<sequence length="273" mass="30712">MLYFEVKWCISANASHLRGVDVEQRKSASGSLFVVEENPNLQKKLEQRNPRLSSGKKQRSKSYKLSRIYIGNDAMFEATERGRLFWLLHDRLSVHPSVAVLSSLLSREFSARLLIVLLYFFFIFINMFILVDGIDEAYRIIEASNELKIEGTGPNLLQTKSTKHASVSVVDEAGKPLKFAEGSKIRTDVKEPRNGRHNGPRLARSRFSIAMSSARRTVVSTPGTEERVAALPQRSPKDSSTKRSLDEELSSNGFCYNSCFKVGLITELPRVAL</sequence>
<evidence type="ECO:0000313" key="3">
    <source>
        <dbReference type="EMBL" id="CAD6199170.1"/>
    </source>
</evidence>
<keyword evidence="2" id="KW-0812">Transmembrane</keyword>
<feature type="region of interest" description="Disordered" evidence="1">
    <location>
        <begin position="213"/>
        <end position="245"/>
    </location>
</feature>
<dbReference type="AlphaFoldDB" id="A0A8S1HV43"/>
<keyword evidence="2" id="KW-1133">Transmembrane helix</keyword>
<evidence type="ECO:0000313" key="4">
    <source>
        <dbReference type="Proteomes" id="UP000835052"/>
    </source>
</evidence>
<feature type="transmembrane region" description="Helical" evidence="2">
    <location>
        <begin position="113"/>
        <end position="131"/>
    </location>
</feature>
<evidence type="ECO:0000256" key="1">
    <source>
        <dbReference type="SAM" id="MobiDB-lite"/>
    </source>
</evidence>
<keyword evidence="2" id="KW-0472">Membrane</keyword>
<comment type="caution">
    <text evidence="3">The sequence shown here is derived from an EMBL/GenBank/DDBJ whole genome shotgun (WGS) entry which is preliminary data.</text>
</comment>
<evidence type="ECO:0000256" key="2">
    <source>
        <dbReference type="SAM" id="Phobius"/>
    </source>
</evidence>
<proteinExistence type="predicted"/>
<accession>A0A8S1HV43</accession>
<keyword evidence="4" id="KW-1185">Reference proteome</keyword>
<name>A0A8S1HV43_9PELO</name>
<gene>
    <name evidence="3" type="ORF">CAUJ_LOCUS15074</name>
</gene>
<feature type="compositionally biased region" description="Polar residues" evidence="1">
    <location>
        <begin position="213"/>
        <end position="223"/>
    </location>
</feature>
<protein>
    <submittedName>
        <fullName evidence="3">Uncharacterized protein</fullName>
    </submittedName>
</protein>
<dbReference type="Proteomes" id="UP000835052">
    <property type="component" value="Unassembled WGS sequence"/>
</dbReference>
<organism evidence="3 4">
    <name type="scientific">Caenorhabditis auriculariae</name>
    <dbReference type="NCBI Taxonomy" id="2777116"/>
    <lineage>
        <taxon>Eukaryota</taxon>
        <taxon>Metazoa</taxon>
        <taxon>Ecdysozoa</taxon>
        <taxon>Nematoda</taxon>
        <taxon>Chromadorea</taxon>
        <taxon>Rhabditida</taxon>
        <taxon>Rhabditina</taxon>
        <taxon>Rhabditomorpha</taxon>
        <taxon>Rhabditoidea</taxon>
        <taxon>Rhabditidae</taxon>
        <taxon>Peloderinae</taxon>
        <taxon>Caenorhabditis</taxon>
    </lineage>
</organism>
<feature type="compositionally biased region" description="Basic and acidic residues" evidence="1">
    <location>
        <begin position="235"/>
        <end position="245"/>
    </location>
</feature>
<dbReference type="EMBL" id="CAJGYM010000159">
    <property type="protein sequence ID" value="CAD6199170.1"/>
    <property type="molecule type" value="Genomic_DNA"/>
</dbReference>